<sequence length="182" mass="20967">MEFSHHIKSLQPPEKFDGNSEMFHSRVLEMIDYFQNKEKLFGKSSNKGLFVFEKSRLDGKPANLIYKATMKGSLTRELTKIRFNNDDYNEFLCELDDFFCRDYISRQLLAGSKRPQTSNLDDAKSNNSSDSKSGHKNQAGNPPVAFSKAKEKGSAQFNNQKLGLKEELRELDRSEGRCYYCH</sequence>
<evidence type="ECO:0000313" key="2">
    <source>
        <dbReference type="EMBL" id="RKF58638.1"/>
    </source>
</evidence>
<organism evidence="2 3">
    <name type="scientific">Golovinomyces cichoracearum</name>
    <dbReference type="NCBI Taxonomy" id="62708"/>
    <lineage>
        <taxon>Eukaryota</taxon>
        <taxon>Fungi</taxon>
        <taxon>Dikarya</taxon>
        <taxon>Ascomycota</taxon>
        <taxon>Pezizomycotina</taxon>
        <taxon>Leotiomycetes</taxon>
        <taxon>Erysiphales</taxon>
        <taxon>Erysiphaceae</taxon>
        <taxon>Golovinomyces</taxon>
    </lineage>
</organism>
<dbReference type="Proteomes" id="UP000285405">
    <property type="component" value="Unassembled WGS sequence"/>
</dbReference>
<name>A0A420HMH4_9PEZI</name>
<dbReference type="EMBL" id="MCBR01018157">
    <property type="protein sequence ID" value="RKF58638.1"/>
    <property type="molecule type" value="Genomic_DNA"/>
</dbReference>
<accession>A0A420HMH4</accession>
<feature type="region of interest" description="Disordered" evidence="1">
    <location>
        <begin position="114"/>
        <end position="158"/>
    </location>
</feature>
<gene>
    <name evidence="2" type="ORF">GcC1_181052b</name>
</gene>
<protein>
    <submittedName>
        <fullName evidence="2">Uncharacterized protein</fullName>
    </submittedName>
</protein>
<comment type="caution">
    <text evidence="2">The sequence shown here is derived from an EMBL/GenBank/DDBJ whole genome shotgun (WGS) entry which is preliminary data.</text>
</comment>
<evidence type="ECO:0000313" key="3">
    <source>
        <dbReference type="Proteomes" id="UP000285405"/>
    </source>
</evidence>
<proteinExistence type="predicted"/>
<dbReference type="AlphaFoldDB" id="A0A420HMH4"/>
<evidence type="ECO:0000256" key="1">
    <source>
        <dbReference type="SAM" id="MobiDB-lite"/>
    </source>
</evidence>
<reference evidence="2 3" key="1">
    <citation type="journal article" date="2018" name="BMC Genomics">
        <title>Comparative genome analyses reveal sequence features reflecting distinct modes of host-adaptation between dicot and monocot powdery mildew.</title>
        <authorList>
            <person name="Wu Y."/>
            <person name="Ma X."/>
            <person name="Pan Z."/>
            <person name="Kale S.D."/>
            <person name="Song Y."/>
            <person name="King H."/>
            <person name="Zhang Q."/>
            <person name="Presley C."/>
            <person name="Deng X."/>
            <person name="Wei C.I."/>
            <person name="Xiao S."/>
        </authorList>
    </citation>
    <scope>NUCLEOTIDE SEQUENCE [LARGE SCALE GENOMIC DNA]</scope>
    <source>
        <strain evidence="2">UCSC1</strain>
    </source>
</reference>